<reference evidence="1 2" key="1">
    <citation type="submission" date="2020-04" db="EMBL/GenBank/DDBJ databases">
        <title>Sphingobium sp. AR-3-1 isolated from Arctic soil.</title>
        <authorList>
            <person name="Dahal R.H."/>
            <person name="Chaudhary D.K."/>
        </authorList>
    </citation>
    <scope>NUCLEOTIDE SEQUENCE [LARGE SCALE GENOMIC DNA]</scope>
    <source>
        <strain evidence="1 2">AR-3-1</strain>
    </source>
</reference>
<comment type="caution">
    <text evidence="1">The sequence shown here is derived from an EMBL/GenBank/DDBJ whole genome shotgun (WGS) entry which is preliminary data.</text>
</comment>
<keyword evidence="2" id="KW-1185">Reference proteome</keyword>
<evidence type="ECO:0000313" key="1">
    <source>
        <dbReference type="EMBL" id="NML12328.1"/>
    </source>
</evidence>
<dbReference type="RefSeq" id="WP_169574729.1">
    <property type="nucleotide sequence ID" value="NZ_JABBFV010000019.1"/>
</dbReference>
<accession>A0A7X9WZD6</accession>
<dbReference type="EMBL" id="JABBFV010000019">
    <property type="protein sequence ID" value="NML12328.1"/>
    <property type="molecule type" value="Genomic_DNA"/>
</dbReference>
<dbReference type="Proteomes" id="UP000519023">
    <property type="component" value="Unassembled WGS sequence"/>
</dbReference>
<evidence type="ECO:0000313" key="2">
    <source>
        <dbReference type="Proteomes" id="UP000519023"/>
    </source>
</evidence>
<name>A0A7X9WZD6_9SPHN</name>
<gene>
    <name evidence="1" type="ORF">HHL08_19670</name>
</gene>
<sequence>MADAGHPRGAIFQKRSFLNVEGAIGSHQHLMEPGLPASWEQKLVMERPIRVDNGVWDIGCSADERQAS</sequence>
<proteinExistence type="predicted"/>
<dbReference type="AlphaFoldDB" id="A0A7X9WZD6"/>
<protein>
    <submittedName>
        <fullName evidence="1">Uncharacterized protein</fullName>
    </submittedName>
</protein>
<organism evidence="1 2">
    <name type="scientific">Sphingobium psychrophilum</name>
    <dbReference type="NCBI Taxonomy" id="2728834"/>
    <lineage>
        <taxon>Bacteria</taxon>
        <taxon>Pseudomonadati</taxon>
        <taxon>Pseudomonadota</taxon>
        <taxon>Alphaproteobacteria</taxon>
        <taxon>Sphingomonadales</taxon>
        <taxon>Sphingomonadaceae</taxon>
        <taxon>Sphingobium</taxon>
    </lineage>
</organism>